<evidence type="ECO:0000256" key="2">
    <source>
        <dbReference type="ARBA" id="ARBA00010190"/>
    </source>
</evidence>
<keyword evidence="15" id="KW-1185">Reference proteome</keyword>
<feature type="domain" description="SAICAR synthetase/ADE2 N-terminal" evidence="12">
    <location>
        <begin position="6"/>
        <end position="237"/>
    </location>
</feature>
<comment type="catalytic activity">
    <reaction evidence="10 11">
        <text>5-amino-1-(5-phospho-D-ribosyl)imidazole-4-carboxylate + L-aspartate + ATP = (2S)-2-[5-amino-1-(5-phospho-beta-D-ribosyl)imidazole-4-carboxamido]succinate + ADP + phosphate + 2 H(+)</text>
        <dbReference type="Rhea" id="RHEA:22628"/>
        <dbReference type="ChEBI" id="CHEBI:15378"/>
        <dbReference type="ChEBI" id="CHEBI:29991"/>
        <dbReference type="ChEBI" id="CHEBI:30616"/>
        <dbReference type="ChEBI" id="CHEBI:43474"/>
        <dbReference type="ChEBI" id="CHEBI:58443"/>
        <dbReference type="ChEBI" id="CHEBI:77657"/>
        <dbReference type="ChEBI" id="CHEBI:456216"/>
        <dbReference type="EC" id="6.3.2.6"/>
    </reaction>
</comment>
<sequence>MSALTKLYEGKAKVLYTTDRSDILLADFKDDATAFNAQKRGSIQGKGAINCSISSKLFQQLEAHGIKTHYIDNPTPNQMRVRAVKIVPIEVVVRNIAAGSLCQQTGLPLGTVLKQPLVEFYYKNDPLGDPLLTRDRLLLLELATPEQVDGITHLALQINDFLINFFKRCDITLVDFKLEFGLDSQQQLLLADEISPDTCRLWDNSAGDDPNRRVLDKDRFRRDLGNIENAYQEVLQRVLKAVEELGSRE</sequence>
<keyword evidence="6 11" id="KW-0547">Nucleotide-binding</keyword>
<dbReference type="Gene3D" id="3.30.200.20">
    <property type="entry name" value="Phosphorylase Kinase, domain 1"/>
    <property type="match status" value="1"/>
</dbReference>
<dbReference type="AlphaFoldDB" id="A0A0C1N867"/>
<dbReference type="CDD" id="cd01415">
    <property type="entry name" value="SAICAR_synt_PurC"/>
    <property type="match status" value="1"/>
</dbReference>
<dbReference type="Gene3D" id="3.30.470.20">
    <property type="entry name" value="ATP-grasp fold, B domain"/>
    <property type="match status" value="1"/>
</dbReference>
<comment type="similarity">
    <text evidence="2 11">Belongs to the SAICAR synthetase family.</text>
</comment>
<dbReference type="RefSeq" id="WP_038088607.1">
    <property type="nucleotide sequence ID" value="NZ_JHEG04000001.1"/>
</dbReference>
<evidence type="ECO:0000313" key="15">
    <source>
        <dbReference type="Proteomes" id="UP000029738"/>
    </source>
</evidence>
<evidence type="ECO:0000256" key="9">
    <source>
        <dbReference type="ARBA" id="ARBA00030409"/>
    </source>
</evidence>
<gene>
    <name evidence="11" type="primary">purC</name>
    <name evidence="14" type="ORF">DA73_0229995</name>
    <name evidence="13" type="ORF">DA73_0400008970</name>
</gene>
<name>A0A0C1N867_9CYAN</name>
<evidence type="ECO:0000313" key="14">
    <source>
        <dbReference type="EMBL" id="KIE08751.1"/>
    </source>
</evidence>
<dbReference type="SUPFAM" id="SSF56104">
    <property type="entry name" value="SAICAR synthase-like"/>
    <property type="match status" value="1"/>
</dbReference>
<evidence type="ECO:0000313" key="13">
    <source>
        <dbReference type="EMBL" id="KAF3885577.1"/>
    </source>
</evidence>
<evidence type="ECO:0000259" key="12">
    <source>
        <dbReference type="Pfam" id="PF01259"/>
    </source>
</evidence>
<evidence type="ECO:0000256" key="5">
    <source>
        <dbReference type="ARBA" id="ARBA00022598"/>
    </source>
</evidence>
<protein>
    <recommendedName>
        <fullName evidence="4 11">Phosphoribosylaminoimidazole-succinocarboxamide synthase</fullName>
        <ecNumber evidence="3 11">6.3.2.6</ecNumber>
    </recommendedName>
    <alternativeName>
        <fullName evidence="9 11">SAICAR synthetase</fullName>
    </alternativeName>
</protein>
<evidence type="ECO:0000256" key="6">
    <source>
        <dbReference type="ARBA" id="ARBA00022741"/>
    </source>
</evidence>
<comment type="caution">
    <text evidence="14">The sequence shown here is derived from an EMBL/GenBank/DDBJ whole genome shotgun (WGS) entry which is preliminary data.</text>
</comment>
<dbReference type="EMBL" id="JHEG04000001">
    <property type="protein sequence ID" value="KAF3885577.1"/>
    <property type="molecule type" value="Genomic_DNA"/>
</dbReference>
<accession>A0A0C1N867</accession>
<dbReference type="GO" id="GO:0005524">
    <property type="term" value="F:ATP binding"/>
    <property type="evidence" value="ECO:0007669"/>
    <property type="project" value="UniProtKB-KW"/>
</dbReference>
<evidence type="ECO:0000256" key="11">
    <source>
        <dbReference type="HAMAP-Rule" id="MF_00137"/>
    </source>
</evidence>
<keyword evidence="7 11" id="KW-0658">Purine biosynthesis</keyword>
<dbReference type="Proteomes" id="UP000029738">
    <property type="component" value="Unassembled WGS sequence"/>
</dbReference>
<reference evidence="14" key="1">
    <citation type="journal article" date="2015" name="Genome Announc.">
        <title>Draft Genome Sequence of Tolypothrix boutellei Strain VB521301.</title>
        <authorList>
            <person name="Chandrababunaidu M.M."/>
            <person name="Singh D."/>
            <person name="Sen D."/>
            <person name="Bhan S."/>
            <person name="Das S."/>
            <person name="Gupta A."/>
            <person name="Adhikary S.P."/>
            <person name="Tripathy S."/>
        </authorList>
    </citation>
    <scope>NUCLEOTIDE SEQUENCE</scope>
    <source>
        <strain evidence="14">VB521301</strain>
    </source>
</reference>
<dbReference type="PROSITE" id="PS01058">
    <property type="entry name" value="SAICAR_SYNTHETASE_2"/>
    <property type="match status" value="1"/>
</dbReference>
<evidence type="ECO:0000256" key="1">
    <source>
        <dbReference type="ARBA" id="ARBA00004672"/>
    </source>
</evidence>
<dbReference type="PANTHER" id="PTHR43599">
    <property type="entry name" value="MULTIFUNCTIONAL PROTEIN ADE2"/>
    <property type="match status" value="1"/>
</dbReference>
<evidence type="ECO:0000256" key="4">
    <source>
        <dbReference type="ARBA" id="ARBA00016460"/>
    </source>
</evidence>
<dbReference type="EC" id="6.3.2.6" evidence="3 11"/>
<dbReference type="UniPathway" id="UPA00074">
    <property type="reaction ID" value="UER00131"/>
</dbReference>
<evidence type="ECO:0000256" key="8">
    <source>
        <dbReference type="ARBA" id="ARBA00022840"/>
    </source>
</evidence>
<dbReference type="FunFam" id="3.30.470.20:FF:000006">
    <property type="entry name" value="Phosphoribosylaminoimidazole-succinocarboxamide synthase"/>
    <property type="match status" value="1"/>
</dbReference>
<dbReference type="EMBL" id="JHEG02000058">
    <property type="protein sequence ID" value="KIE08751.1"/>
    <property type="molecule type" value="Genomic_DNA"/>
</dbReference>
<dbReference type="GO" id="GO:0006189">
    <property type="term" value="P:'de novo' IMP biosynthetic process"/>
    <property type="evidence" value="ECO:0007669"/>
    <property type="project" value="UniProtKB-UniRule"/>
</dbReference>
<dbReference type="HAMAP" id="MF_00137">
    <property type="entry name" value="SAICAR_synth"/>
    <property type="match status" value="1"/>
</dbReference>
<dbReference type="InterPro" id="IPR018236">
    <property type="entry name" value="SAICAR_synthetase_CS"/>
</dbReference>
<evidence type="ECO:0000256" key="3">
    <source>
        <dbReference type="ARBA" id="ARBA00012217"/>
    </source>
</evidence>
<evidence type="ECO:0000256" key="10">
    <source>
        <dbReference type="ARBA" id="ARBA00048475"/>
    </source>
</evidence>
<dbReference type="Pfam" id="PF01259">
    <property type="entry name" value="SAICAR_synt"/>
    <property type="match status" value="1"/>
</dbReference>
<proteinExistence type="inferred from homology"/>
<dbReference type="PANTHER" id="PTHR43599:SF3">
    <property type="entry name" value="SI:DKEY-6E2.2"/>
    <property type="match status" value="1"/>
</dbReference>
<keyword evidence="5 11" id="KW-0436">Ligase</keyword>
<comment type="pathway">
    <text evidence="1 11">Purine metabolism; IMP biosynthesis via de novo pathway; 5-amino-1-(5-phospho-D-ribosyl)imidazole-4-carboxamide from 5-amino-1-(5-phospho-D-ribosyl)imidazole-4-carboxylate: step 1/2.</text>
</comment>
<dbReference type="STRING" id="1479485.DA73_0229995"/>
<dbReference type="InterPro" id="IPR028923">
    <property type="entry name" value="SAICAR_synt/ADE2_N"/>
</dbReference>
<reference evidence="13" key="2">
    <citation type="submission" date="2019-11" db="EMBL/GenBank/DDBJ databases">
        <title>Improved Assembly of Tolypothrix boutellei genome.</title>
        <authorList>
            <person name="Sarangi A.N."/>
            <person name="Mukherjee M."/>
            <person name="Ghosh S."/>
            <person name="Singh D."/>
            <person name="Das A."/>
            <person name="Kant S."/>
            <person name="Prusty A."/>
            <person name="Tripathy S."/>
        </authorList>
    </citation>
    <scope>NUCLEOTIDE SEQUENCE</scope>
    <source>
        <strain evidence="13">VB521301</strain>
    </source>
</reference>
<dbReference type="NCBIfam" id="TIGR00081">
    <property type="entry name" value="purC"/>
    <property type="match status" value="1"/>
</dbReference>
<evidence type="ECO:0000256" key="7">
    <source>
        <dbReference type="ARBA" id="ARBA00022755"/>
    </source>
</evidence>
<dbReference type="InterPro" id="IPR033934">
    <property type="entry name" value="SAICAR_synt_PurC"/>
</dbReference>
<dbReference type="InterPro" id="IPR001636">
    <property type="entry name" value="SAICAR_synth"/>
</dbReference>
<organism evidence="14">
    <name type="scientific">Tolypothrix bouteillei VB521301</name>
    <dbReference type="NCBI Taxonomy" id="1479485"/>
    <lineage>
        <taxon>Bacteria</taxon>
        <taxon>Bacillati</taxon>
        <taxon>Cyanobacteriota</taxon>
        <taxon>Cyanophyceae</taxon>
        <taxon>Nostocales</taxon>
        <taxon>Tolypothrichaceae</taxon>
        <taxon>Tolypothrix</taxon>
    </lineage>
</organism>
<dbReference type="PROSITE" id="PS01057">
    <property type="entry name" value="SAICAR_SYNTHETASE_1"/>
    <property type="match status" value="1"/>
</dbReference>
<dbReference type="OrthoDB" id="9801549at2"/>
<dbReference type="InterPro" id="IPR050089">
    <property type="entry name" value="SAICAR_synthetase"/>
</dbReference>
<keyword evidence="8 11" id="KW-0067">ATP-binding</keyword>
<dbReference type="GO" id="GO:0004639">
    <property type="term" value="F:phosphoribosylaminoimidazolesuccinocarboxamide synthase activity"/>
    <property type="evidence" value="ECO:0007669"/>
    <property type="project" value="UniProtKB-UniRule"/>
</dbReference>
<dbReference type="GO" id="GO:0009236">
    <property type="term" value="P:cobalamin biosynthetic process"/>
    <property type="evidence" value="ECO:0007669"/>
    <property type="project" value="InterPro"/>
</dbReference>